<feature type="modified residue" description="4-aspartylphosphate" evidence="2">
    <location>
        <position position="53"/>
    </location>
</feature>
<protein>
    <submittedName>
        <fullName evidence="4">Two-component system sensor histidine kinase/response regulator</fullName>
    </submittedName>
</protein>
<evidence type="ECO:0000259" key="3">
    <source>
        <dbReference type="PROSITE" id="PS50110"/>
    </source>
</evidence>
<accession>A0A0X3UXY1</accession>
<name>A0A0X3UXY1_9ACTN</name>
<dbReference type="GO" id="GO:0016301">
    <property type="term" value="F:kinase activity"/>
    <property type="evidence" value="ECO:0007669"/>
    <property type="project" value="UniProtKB-KW"/>
</dbReference>
<dbReference type="AlphaFoldDB" id="A0A0X3UXY1"/>
<feature type="domain" description="Response regulatory" evidence="3">
    <location>
        <begin position="3"/>
        <end position="120"/>
    </location>
</feature>
<dbReference type="SMART" id="SM00448">
    <property type="entry name" value="REC"/>
    <property type="match status" value="1"/>
</dbReference>
<keyword evidence="4" id="KW-0808">Transferase</keyword>
<dbReference type="OrthoDB" id="3197131at2"/>
<dbReference type="PANTHER" id="PTHR44591:SF25">
    <property type="entry name" value="CHEMOTAXIS TWO-COMPONENT RESPONSE REGULATOR"/>
    <property type="match status" value="1"/>
</dbReference>
<dbReference type="PROSITE" id="PS50110">
    <property type="entry name" value="RESPONSE_REGULATORY"/>
    <property type="match status" value="1"/>
</dbReference>
<keyword evidence="4" id="KW-0418">Kinase</keyword>
<dbReference type="InterPro" id="IPR011006">
    <property type="entry name" value="CheY-like_superfamily"/>
</dbReference>
<dbReference type="EMBL" id="LLZH01000097">
    <property type="protein sequence ID" value="KUL35836.1"/>
    <property type="molecule type" value="Genomic_DNA"/>
</dbReference>
<evidence type="ECO:0000256" key="1">
    <source>
        <dbReference type="ARBA" id="ARBA00022553"/>
    </source>
</evidence>
<keyword evidence="5" id="KW-1185">Reference proteome</keyword>
<evidence type="ECO:0000313" key="4">
    <source>
        <dbReference type="EMBL" id="KUL35836.1"/>
    </source>
</evidence>
<dbReference type="Proteomes" id="UP000053244">
    <property type="component" value="Unassembled WGS sequence"/>
</dbReference>
<proteinExistence type="predicted"/>
<dbReference type="InterPro" id="IPR050595">
    <property type="entry name" value="Bact_response_regulator"/>
</dbReference>
<reference evidence="4 5" key="1">
    <citation type="submission" date="2015-10" db="EMBL/GenBank/DDBJ databases">
        <authorList>
            <person name="Gilbert D.G."/>
        </authorList>
    </citation>
    <scope>NUCLEOTIDE SEQUENCE [LARGE SCALE GENOMIC DNA]</scope>
    <source>
        <strain evidence="4 5">NRRL B-16712</strain>
    </source>
</reference>
<evidence type="ECO:0000313" key="5">
    <source>
        <dbReference type="Proteomes" id="UP000053244"/>
    </source>
</evidence>
<comment type="caution">
    <text evidence="4">The sequence shown here is derived from an EMBL/GenBank/DDBJ whole genome shotgun (WGS) entry which is preliminary data.</text>
</comment>
<dbReference type="Pfam" id="PF00072">
    <property type="entry name" value="Response_reg"/>
    <property type="match status" value="1"/>
</dbReference>
<dbReference type="Gene3D" id="3.40.50.2300">
    <property type="match status" value="1"/>
</dbReference>
<keyword evidence="1 2" id="KW-0597">Phosphoprotein</keyword>
<dbReference type="PANTHER" id="PTHR44591">
    <property type="entry name" value="STRESS RESPONSE REGULATOR PROTEIN 1"/>
    <property type="match status" value="1"/>
</dbReference>
<evidence type="ECO:0000256" key="2">
    <source>
        <dbReference type="PROSITE-ProRule" id="PRU00169"/>
    </source>
</evidence>
<dbReference type="GO" id="GO:0000160">
    <property type="term" value="P:phosphorelay signal transduction system"/>
    <property type="evidence" value="ECO:0007669"/>
    <property type="project" value="InterPro"/>
</dbReference>
<sequence length="123" mass="13109">MTTVMLVDDSATMLMSLKSILTKAGYAVETAAHGKEALDKLGKGIKPNLIISDVNMPQMDGITFAREARKVPGMRFVPILMLTTESEQTKRAEAKSAGATGWLVKPVGPDQLLGVIKQVLPGA</sequence>
<dbReference type="SUPFAM" id="SSF52172">
    <property type="entry name" value="CheY-like"/>
    <property type="match status" value="1"/>
</dbReference>
<dbReference type="RefSeq" id="WP_067689437.1">
    <property type="nucleotide sequence ID" value="NZ_LLZH01000097.1"/>
</dbReference>
<gene>
    <name evidence="4" type="ORF">ADL15_13840</name>
</gene>
<dbReference type="InterPro" id="IPR001789">
    <property type="entry name" value="Sig_transdc_resp-reg_receiver"/>
</dbReference>
<organism evidence="4 5">
    <name type="scientific">Actinoplanes awajinensis subsp. mycoplanecinus</name>
    <dbReference type="NCBI Taxonomy" id="135947"/>
    <lineage>
        <taxon>Bacteria</taxon>
        <taxon>Bacillati</taxon>
        <taxon>Actinomycetota</taxon>
        <taxon>Actinomycetes</taxon>
        <taxon>Micromonosporales</taxon>
        <taxon>Micromonosporaceae</taxon>
        <taxon>Actinoplanes</taxon>
    </lineage>
</organism>